<keyword evidence="1" id="KW-1133">Transmembrane helix</keyword>
<accession>A0AAW8B4S9</accession>
<evidence type="ECO:0000313" key="2">
    <source>
        <dbReference type="EMBL" id="MDP1520975.1"/>
    </source>
</evidence>
<comment type="caution">
    <text evidence="2">The sequence shown here is derived from an EMBL/GenBank/DDBJ whole genome shotgun (WGS) entry which is preliminary data.</text>
</comment>
<reference evidence="2" key="2">
    <citation type="submission" date="2023-08" db="EMBL/GenBank/DDBJ databases">
        <authorList>
            <person name="Luo J."/>
        </authorList>
    </citation>
    <scope>NUCLEOTIDE SEQUENCE</scope>
    <source>
        <strain evidence="2">DSM 25064</strain>
    </source>
</reference>
<dbReference type="EMBL" id="JAUUUU010000004">
    <property type="protein sequence ID" value="MDP1520975.1"/>
    <property type="molecule type" value="Genomic_DNA"/>
</dbReference>
<evidence type="ECO:0000256" key="1">
    <source>
        <dbReference type="SAM" id="Phobius"/>
    </source>
</evidence>
<keyword evidence="1" id="KW-0812">Transmembrane</keyword>
<organism evidence="2 3">
    <name type="scientific">Porticoccus litoralis</name>
    <dbReference type="NCBI Taxonomy" id="434086"/>
    <lineage>
        <taxon>Bacteria</taxon>
        <taxon>Pseudomonadati</taxon>
        <taxon>Pseudomonadota</taxon>
        <taxon>Gammaproteobacteria</taxon>
        <taxon>Cellvibrionales</taxon>
        <taxon>Porticoccaceae</taxon>
        <taxon>Porticoccus</taxon>
    </lineage>
</organism>
<sequence length="62" mass="6958">MGMRSEEEYSEEDLERIRGVVNSGIHSVERKPFRFSLLFLWWIVVAALGGAAWIFASSVGAV</sequence>
<keyword evidence="3" id="KW-1185">Reference proteome</keyword>
<gene>
    <name evidence="2" type="ORF">Q8A57_08345</name>
</gene>
<dbReference type="RefSeq" id="WP_305170580.1">
    <property type="nucleotide sequence ID" value="NZ_JAUUUU010000004.1"/>
</dbReference>
<reference evidence="2" key="1">
    <citation type="journal article" date="2010" name="Int. J. Syst. Evol. Microbiol.">
        <title>Porticoccus litoralis gen. nov., sp. nov., a gammaproteobacterium isolated from the Yellow Sea.</title>
        <authorList>
            <person name="Oh H.M."/>
            <person name="Kim H."/>
            <person name="Kim K.M."/>
            <person name="Min G.S."/>
            <person name="Cho J.C."/>
        </authorList>
    </citation>
    <scope>NUCLEOTIDE SEQUENCE</scope>
    <source>
        <strain evidence="2">DSM 25064</strain>
    </source>
</reference>
<keyword evidence="1" id="KW-0472">Membrane</keyword>
<feature type="transmembrane region" description="Helical" evidence="1">
    <location>
        <begin position="35"/>
        <end position="56"/>
    </location>
</feature>
<name>A0AAW8B4S9_9GAMM</name>
<protein>
    <submittedName>
        <fullName evidence="2">DUF3094 domain-containing protein</fullName>
    </submittedName>
</protein>
<dbReference type="Proteomes" id="UP001178354">
    <property type="component" value="Unassembled WGS sequence"/>
</dbReference>
<proteinExistence type="predicted"/>
<dbReference type="AlphaFoldDB" id="A0AAW8B4S9"/>
<evidence type="ECO:0000313" key="3">
    <source>
        <dbReference type="Proteomes" id="UP001178354"/>
    </source>
</evidence>